<accession>A0AA36MDQ4</accession>
<reference evidence="2" key="1">
    <citation type="submission" date="2023-07" db="EMBL/GenBank/DDBJ databases">
        <authorList>
            <consortium name="CYATHOMIX"/>
        </authorList>
    </citation>
    <scope>NUCLEOTIDE SEQUENCE</scope>
    <source>
        <strain evidence="2">N/A</strain>
    </source>
</reference>
<feature type="region of interest" description="Disordered" evidence="1">
    <location>
        <begin position="576"/>
        <end position="597"/>
    </location>
</feature>
<feature type="compositionally biased region" description="Polar residues" evidence="1">
    <location>
        <begin position="11"/>
        <end position="20"/>
    </location>
</feature>
<feature type="region of interest" description="Disordered" evidence="1">
    <location>
        <begin position="1"/>
        <end position="20"/>
    </location>
</feature>
<gene>
    <name evidence="2" type="ORF">CYNAS_LOCUS17690</name>
</gene>
<feature type="compositionally biased region" description="Polar residues" evidence="1">
    <location>
        <begin position="525"/>
        <end position="550"/>
    </location>
</feature>
<keyword evidence="3" id="KW-1185">Reference proteome</keyword>
<dbReference type="Proteomes" id="UP001176961">
    <property type="component" value="Unassembled WGS sequence"/>
</dbReference>
<feature type="compositionally biased region" description="Polar residues" evidence="1">
    <location>
        <begin position="395"/>
        <end position="406"/>
    </location>
</feature>
<evidence type="ECO:0000313" key="3">
    <source>
        <dbReference type="Proteomes" id="UP001176961"/>
    </source>
</evidence>
<evidence type="ECO:0000256" key="1">
    <source>
        <dbReference type="SAM" id="MobiDB-lite"/>
    </source>
</evidence>
<feature type="region of interest" description="Disordered" evidence="1">
    <location>
        <begin position="633"/>
        <end position="653"/>
    </location>
</feature>
<feature type="region of interest" description="Disordered" evidence="1">
    <location>
        <begin position="473"/>
        <end position="550"/>
    </location>
</feature>
<feature type="compositionally biased region" description="Polar residues" evidence="1">
    <location>
        <begin position="346"/>
        <end position="361"/>
    </location>
</feature>
<evidence type="ECO:0000313" key="2">
    <source>
        <dbReference type="EMBL" id="CAJ0605707.1"/>
    </source>
</evidence>
<feature type="compositionally biased region" description="Low complexity" evidence="1">
    <location>
        <begin position="362"/>
        <end position="379"/>
    </location>
</feature>
<dbReference type="EMBL" id="CATQJL010000316">
    <property type="protein sequence ID" value="CAJ0605707.1"/>
    <property type="molecule type" value="Genomic_DNA"/>
</dbReference>
<organism evidence="2 3">
    <name type="scientific">Cylicocyclus nassatus</name>
    <name type="common">Nematode worm</name>
    <dbReference type="NCBI Taxonomy" id="53992"/>
    <lineage>
        <taxon>Eukaryota</taxon>
        <taxon>Metazoa</taxon>
        <taxon>Ecdysozoa</taxon>
        <taxon>Nematoda</taxon>
        <taxon>Chromadorea</taxon>
        <taxon>Rhabditida</taxon>
        <taxon>Rhabditina</taxon>
        <taxon>Rhabditomorpha</taxon>
        <taxon>Strongyloidea</taxon>
        <taxon>Strongylidae</taxon>
        <taxon>Cylicocyclus</taxon>
    </lineage>
</organism>
<protein>
    <submittedName>
        <fullName evidence="2">Uncharacterized protein</fullName>
    </submittedName>
</protein>
<comment type="caution">
    <text evidence="2">The sequence shown here is derived from an EMBL/GenBank/DDBJ whole genome shotgun (WGS) entry which is preliminary data.</text>
</comment>
<dbReference type="AlphaFoldDB" id="A0AA36MDQ4"/>
<proteinExistence type="predicted"/>
<name>A0AA36MDQ4_CYLNA</name>
<feature type="region of interest" description="Disordered" evidence="1">
    <location>
        <begin position="346"/>
        <end position="409"/>
    </location>
</feature>
<feature type="compositionally biased region" description="Polar residues" evidence="1">
    <location>
        <begin position="487"/>
        <end position="517"/>
    </location>
</feature>
<sequence length="1131" mass="121084">MHPPKPELILNLQSSDQSTPDVKHLKLDQLKKSSKVRNAALGSAIAKVKLSETDIQNTDGSNPRLPPFAFSGDEKHVGTKSLNELESIQSVTTTLSPTTAFEDARVADSLAEMDRMEAEQKQAASWQSARAIGAAGAQIPPMESVEESVDTVIELGSTSTVASTEAPSGTESLDPIAEYNRKIVESGRNIVPVRLFFDTDPHPEMLLEESFKRSISSPAETDKTTKLVASAEKTFDGLAVTNQFQTTSKQALLLSSESPTPSTIAITKSSVPVREQILITGVTKGVEDIDGSGWPPTTTIGSAIDAQEELLTAGLHTGEVGKTTQALNLKPKPIVSGEVIESSVTTFEANPPATTKFTGTASSETHPTSSGSGTSLSGSEFDLSSNTDAFLPTNIGEQSTNVATNPSSSSITTAIKTIPVAVSESKIDSEVTTALRSAFDERSSTTIDITSTTLDLKTPVDITTDAERTFESLKSKSGTKAPKKSAARTTVSDSLSKIPDSEQSTKITTGAISTGESSEIAKASQMASDSQSLEAGASSPISAEGTSSDFAGNGATHSATFDGKFSSLDTDISSTSHGMTSDLATNPQTISDTKSSVTLTNPATFEPEFASDTDNTDAQSPATFDAISTVIATDAQSSPRTSSSKVASTDEPTTFSEDITRFEKMIEVRPAPSTQKAEEPLEMIALPKEEQADEGLSTSSTPATITEEVHSEATVTVPIPVEAATRPTTGGPSDSLPTMLTMPSLSALSSFSSLSTPVEIATRPRQTPKPAVVAPVPSLPLVKKSSGIIGSRNVPKKPRRKILRGRKVDISDSDREILAKTTRTRPVSAAERPLYIKQRLGNPTIQRKSVHALRSGIQRPVSVNESASQIMLRKVHPDQQIYHRTFKIDRPKRMRVRAKNQRGIAARQGGSATNVRSSFPIPGSSHLNSASQLIITSPLPPKSPPTLKRVAVQPYSLSRQPIFGASHQQVPAVQHSLSPAPRADQAAITLDQLPQRLSIASPLTRTMMPPLNAAVKLPLTKIEPTSETVQRLSDWDRIRAEFLRIKRQQRKLRRKQREERARAAAGVKTLTGDRVPSAVGERTHNHRHPHNGEIARGVVWREIDSNRDSRALRVDVDPSRRTIDRDAIVNL</sequence>